<protein>
    <submittedName>
        <fullName evidence="2">Transposase InsO family protein</fullName>
    </submittedName>
</protein>
<comment type="caution">
    <text evidence="2">The sequence shown here is derived from an EMBL/GenBank/DDBJ whole genome shotgun (WGS) entry which is preliminary data.</text>
</comment>
<keyword evidence="3" id="KW-1185">Reference proteome</keyword>
<evidence type="ECO:0000259" key="1">
    <source>
        <dbReference type="PROSITE" id="PS50994"/>
    </source>
</evidence>
<evidence type="ECO:0000313" key="3">
    <source>
        <dbReference type="Proteomes" id="UP001223079"/>
    </source>
</evidence>
<organism evidence="2 3">
    <name type="scientific">Streptococcus moroccensis</name>
    <dbReference type="NCBI Taxonomy" id="1451356"/>
    <lineage>
        <taxon>Bacteria</taxon>
        <taxon>Bacillati</taxon>
        <taxon>Bacillota</taxon>
        <taxon>Bacilli</taxon>
        <taxon>Lactobacillales</taxon>
        <taxon>Streptococcaceae</taxon>
        <taxon>Streptococcus</taxon>
    </lineage>
</organism>
<reference evidence="2 3" key="1">
    <citation type="submission" date="2023-07" db="EMBL/GenBank/DDBJ databases">
        <title>Genomic Encyclopedia of Type Strains, Phase IV (KMG-IV): sequencing the most valuable type-strain genomes for metagenomic binning, comparative biology and taxonomic classification.</title>
        <authorList>
            <person name="Goeker M."/>
        </authorList>
    </citation>
    <scope>NUCLEOTIDE SEQUENCE [LARGE SCALE GENOMIC DNA]</scope>
    <source>
        <strain evidence="2 3">DSM 105143</strain>
    </source>
</reference>
<gene>
    <name evidence="2" type="ORF">J2S23_000889</name>
</gene>
<proteinExistence type="predicted"/>
<dbReference type="PROSITE" id="PS50994">
    <property type="entry name" value="INTEGRASE"/>
    <property type="match status" value="1"/>
</dbReference>
<sequence length="43" mass="4837">MFHSDRGKEFDNQLIDEMLQAFSINRSLSQAGCPYDNAVAEST</sequence>
<dbReference type="InterPro" id="IPR001584">
    <property type="entry name" value="Integrase_cat-core"/>
</dbReference>
<dbReference type="Gene3D" id="3.30.420.10">
    <property type="entry name" value="Ribonuclease H-like superfamily/Ribonuclease H"/>
    <property type="match status" value="1"/>
</dbReference>
<accession>A0ABT9YQR6</accession>
<dbReference type="SUPFAM" id="SSF53098">
    <property type="entry name" value="Ribonuclease H-like"/>
    <property type="match status" value="1"/>
</dbReference>
<feature type="domain" description="Integrase catalytic" evidence="1">
    <location>
        <begin position="1"/>
        <end position="43"/>
    </location>
</feature>
<dbReference type="InterPro" id="IPR012337">
    <property type="entry name" value="RNaseH-like_sf"/>
</dbReference>
<evidence type="ECO:0000313" key="2">
    <source>
        <dbReference type="EMBL" id="MDQ0222338.1"/>
    </source>
</evidence>
<dbReference type="InterPro" id="IPR036397">
    <property type="entry name" value="RNaseH_sf"/>
</dbReference>
<dbReference type="EMBL" id="JAUSTM010000006">
    <property type="protein sequence ID" value="MDQ0222338.1"/>
    <property type="molecule type" value="Genomic_DNA"/>
</dbReference>
<name>A0ABT9YQR6_9STRE</name>
<dbReference type="Proteomes" id="UP001223079">
    <property type="component" value="Unassembled WGS sequence"/>
</dbReference>